<dbReference type="PANTHER" id="PTHR21184">
    <property type="entry name" value="MENORIN (DENDRITIC BRANCHING PROTEIN)"/>
    <property type="match status" value="1"/>
</dbReference>
<accession>A0AAD5XD81</accession>
<dbReference type="InterPro" id="IPR019356">
    <property type="entry name" value="Menorin_dom"/>
</dbReference>
<dbReference type="Pfam" id="PF10223">
    <property type="entry name" value="Menorin_N"/>
    <property type="match status" value="1"/>
</dbReference>
<keyword evidence="4" id="KW-1185">Reference proteome</keyword>
<comment type="similarity">
    <text evidence="1">Belongs to the menorin family.</text>
</comment>
<evidence type="ECO:0000256" key="1">
    <source>
        <dbReference type="ARBA" id="ARBA00044953"/>
    </source>
</evidence>
<evidence type="ECO:0000313" key="4">
    <source>
        <dbReference type="Proteomes" id="UP001211907"/>
    </source>
</evidence>
<evidence type="ECO:0000259" key="2">
    <source>
        <dbReference type="Pfam" id="PF10223"/>
    </source>
</evidence>
<evidence type="ECO:0000313" key="3">
    <source>
        <dbReference type="EMBL" id="KAJ3123867.1"/>
    </source>
</evidence>
<dbReference type="AlphaFoldDB" id="A0AAD5XD81"/>
<dbReference type="PANTHER" id="PTHR21184:SF6">
    <property type="entry name" value="CONSERVED PLASMA MEMBRANE PROTEIN"/>
    <property type="match status" value="1"/>
</dbReference>
<comment type="caution">
    <text evidence="3">The sequence shown here is derived from an EMBL/GenBank/DDBJ whole genome shotgun (WGS) entry which is preliminary data.</text>
</comment>
<feature type="domain" description="Menorin-like" evidence="2">
    <location>
        <begin position="7"/>
        <end position="243"/>
    </location>
</feature>
<gene>
    <name evidence="3" type="ORF">HK100_011454</name>
</gene>
<dbReference type="EMBL" id="JADGJH010000709">
    <property type="protein sequence ID" value="KAJ3123867.1"/>
    <property type="molecule type" value="Genomic_DNA"/>
</dbReference>
<dbReference type="Proteomes" id="UP001211907">
    <property type="component" value="Unassembled WGS sequence"/>
</dbReference>
<name>A0AAD5XD81_9FUNG</name>
<sequence>MKPKEHVWAHATNTEEKLTVALNDAQVTAVEADVIVGSDGEPVMGHPPSTVGTMTVRRFLALVTAQFQIRIVKLDFKSNAAFLAASPTIQTHLAAFNPHKQQLWINADIVAGPGGCTPAFDAPVFVAMAAALAFPKSKPESTHSQIVLSLGWTTGSSQLNDHGFPITLPASNSDYSVQMVSQMLDAIGIAMPSITAHRIPITFAVRAPSVLSSWPALQTLLQLSSECASEFPLVSLTLWWNKAALPSAIYARIIKMLEEEGSGLENRTFYDLQ</sequence>
<organism evidence="3 4">
    <name type="scientific">Physocladia obscura</name>
    <dbReference type="NCBI Taxonomy" id="109957"/>
    <lineage>
        <taxon>Eukaryota</taxon>
        <taxon>Fungi</taxon>
        <taxon>Fungi incertae sedis</taxon>
        <taxon>Chytridiomycota</taxon>
        <taxon>Chytridiomycota incertae sedis</taxon>
        <taxon>Chytridiomycetes</taxon>
        <taxon>Chytridiales</taxon>
        <taxon>Chytriomycetaceae</taxon>
        <taxon>Physocladia</taxon>
    </lineage>
</organism>
<proteinExistence type="inferred from homology"/>
<protein>
    <recommendedName>
        <fullName evidence="2">Menorin-like domain-containing protein</fullName>
    </recommendedName>
</protein>
<reference evidence="3" key="1">
    <citation type="submission" date="2020-05" db="EMBL/GenBank/DDBJ databases">
        <title>Phylogenomic resolution of chytrid fungi.</title>
        <authorList>
            <person name="Stajich J.E."/>
            <person name="Amses K."/>
            <person name="Simmons R."/>
            <person name="Seto K."/>
            <person name="Myers J."/>
            <person name="Bonds A."/>
            <person name="Quandt C.A."/>
            <person name="Barry K."/>
            <person name="Liu P."/>
            <person name="Grigoriev I."/>
            <person name="Longcore J.E."/>
            <person name="James T.Y."/>
        </authorList>
    </citation>
    <scope>NUCLEOTIDE SEQUENCE</scope>
    <source>
        <strain evidence="3">JEL0513</strain>
    </source>
</reference>
<dbReference type="GO" id="GO:0005615">
    <property type="term" value="C:extracellular space"/>
    <property type="evidence" value="ECO:0007669"/>
    <property type="project" value="TreeGrafter"/>
</dbReference>